<dbReference type="EMBL" id="BAAAVV010000020">
    <property type="protein sequence ID" value="GAA3184664.1"/>
    <property type="molecule type" value="Genomic_DNA"/>
</dbReference>
<dbReference type="InterPro" id="IPR014922">
    <property type="entry name" value="YdhG-like"/>
</dbReference>
<gene>
    <name evidence="2" type="ORF">GCM10010531_43570</name>
</gene>
<evidence type="ECO:0000313" key="2">
    <source>
        <dbReference type="EMBL" id="GAA3184664.1"/>
    </source>
</evidence>
<reference evidence="3" key="1">
    <citation type="journal article" date="2019" name="Int. J. Syst. Evol. Microbiol.">
        <title>The Global Catalogue of Microorganisms (GCM) 10K type strain sequencing project: providing services to taxonomists for standard genome sequencing and annotation.</title>
        <authorList>
            <consortium name="The Broad Institute Genomics Platform"/>
            <consortium name="The Broad Institute Genome Sequencing Center for Infectious Disease"/>
            <person name="Wu L."/>
            <person name="Ma J."/>
        </authorList>
    </citation>
    <scope>NUCLEOTIDE SEQUENCE [LARGE SCALE GENOMIC DNA]</scope>
    <source>
        <strain evidence="3">JCM 15614</strain>
    </source>
</reference>
<sequence>MAVATVDEYLDQLPAEVRERMQTLRALVHRVVPGAGERLSYAMPTFTLDGRSVVHLAAWKRHIALYPLPELAGELRQEADRWRGAKDAMQLPHDCPLPTELIEQVVAALGERARAG</sequence>
<accession>A0ABP6PNL5</accession>
<dbReference type="Gene3D" id="3.90.1150.200">
    <property type="match status" value="1"/>
</dbReference>
<dbReference type="RefSeq" id="WP_344691332.1">
    <property type="nucleotide sequence ID" value="NZ_BAAAVV010000020.1"/>
</dbReference>
<keyword evidence="3" id="KW-1185">Reference proteome</keyword>
<organism evidence="2 3">
    <name type="scientific">Blastococcus jejuensis</name>
    <dbReference type="NCBI Taxonomy" id="351224"/>
    <lineage>
        <taxon>Bacteria</taxon>
        <taxon>Bacillati</taxon>
        <taxon>Actinomycetota</taxon>
        <taxon>Actinomycetes</taxon>
        <taxon>Geodermatophilales</taxon>
        <taxon>Geodermatophilaceae</taxon>
        <taxon>Blastococcus</taxon>
    </lineage>
</organism>
<name>A0ABP6PNL5_9ACTN</name>
<feature type="domain" description="YdhG-like" evidence="1">
    <location>
        <begin position="18"/>
        <end position="107"/>
    </location>
</feature>
<evidence type="ECO:0000313" key="3">
    <source>
        <dbReference type="Proteomes" id="UP001499924"/>
    </source>
</evidence>
<dbReference type="Proteomes" id="UP001499924">
    <property type="component" value="Unassembled WGS sequence"/>
</dbReference>
<proteinExistence type="predicted"/>
<dbReference type="Pfam" id="PF08818">
    <property type="entry name" value="DUF1801"/>
    <property type="match status" value="1"/>
</dbReference>
<comment type="caution">
    <text evidence="2">The sequence shown here is derived from an EMBL/GenBank/DDBJ whole genome shotgun (WGS) entry which is preliminary data.</text>
</comment>
<protein>
    <recommendedName>
        <fullName evidence="1">YdhG-like domain-containing protein</fullName>
    </recommendedName>
</protein>
<evidence type="ECO:0000259" key="1">
    <source>
        <dbReference type="Pfam" id="PF08818"/>
    </source>
</evidence>
<dbReference type="SUPFAM" id="SSF159888">
    <property type="entry name" value="YdhG-like"/>
    <property type="match status" value="1"/>
</dbReference>